<organism evidence="5 6">
    <name type="scientific">Salinispira pacifica</name>
    <dbReference type="NCBI Taxonomy" id="1307761"/>
    <lineage>
        <taxon>Bacteria</taxon>
        <taxon>Pseudomonadati</taxon>
        <taxon>Spirochaetota</taxon>
        <taxon>Spirochaetia</taxon>
        <taxon>Spirochaetales</taxon>
        <taxon>Spirochaetaceae</taxon>
        <taxon>Salinispira</taxon>
    </lineage>
</organism>
<dbReference type="OrthoDB" id="9798835at2"/>
<dbReference type="InterPro" id="IPR001845">
    <property type="entry name" value="HTH_ArsR_DNA-bd_dom"/>
</dbReference>
<evidence type="ECO:0000256" key="2">
    <source>
        <dbReference type="ARBA" id="ARBA00023125"/>
    </source>
</evidence>
<dbReference type="eggNOG" id="COG0640">
    <property type="taxonomic scope" value="Bacteria"/>
</dbReference>
<evidence type="ECO:0000313" key="6">
    <source>
        <dbReference type="Proteomes" id="UP000018680"/>
    </source>
</evidence>
<proteinExistence type="predicted"/>
<keyword evidence="2" id="KW-0238">DNA-binding</keyword>
<dbReference type="NCBIfam" id="NF033788">
    <property type="entry name" value="HTH_metalloreg"/>
    <property type="match status" value="1"/>
</dbReference>
<dbReference type="GO" id="GO:0003700">
    <property type="term" value="F:DNA-binding transcription factor activity"/>
    <property type="evidence" value="ECO:0007669"/>
    <property type="project" value="InterPro"/>
</dbReference>
<dbReference type="AlphaFoldDB" id="V5WEI7"/>
<dbReference type="EMBL" id="CP006939">
    <property type="protein sequence ID" value="AHC14228.1"/>
    <property type="molecule type" value="Genomic_DNA"/>
</dbReference>
<protein>
    <submittedName>
        <fullName evidence="5">Transcriptional regulator, ArsR family</fullName>
    </submittedName>
</protein>
<keyword evidence="1" id="KW-0805">Transcription regulation</keyword>
<evidence type="ECO:0000256" key="3">
    <source>
        <dbReference type="ARBA" id="ARBA00023163"/>
    </source>
</evidence>
<dbReference type="RefSeq" id="WP_024267159.1">
    <property type="nucleotide sequence ID" value="NC_023035.1"/>
</dbReference>
<dbReference type="Pfam" id="PF01022">
    <property type="entry name" value="HTH_5"/>
    <property type="match status" value="1"/>
</dbReference>
<sequence>MSNVQQVDSFDTSRAEEFADANCPEDVMADAAQKLKVCGHPVRLKLLCMISQHAEPCVSELWVCLNQPQPVVSQHLAILKDRGIVQSEVKGNRRIYSIVDPFIDRLVSSIRKKVDEVEMEDTAVEA</sequence>
<keyword evidence="6" id="KW-1185">Reference proteome</keyword>
<dbReference type="GO" id="GO:0003677">
    <property type="term" value="F:DNA binding"/>
    <property type="evidence" value="ECO:0007669"/>
    <property type="project" value="UniProtKB-KW"/>
</dbReference>
<dbReference type="PRINTS" id="PR00778">
    <property type="entry name" value="HTHARSR"/>
</dbReference>
<dbReference type="InterPro" id="IPR036390">
    <property type="entry name" value="WH_DNA-bd_sf"/>
</dbReference>
<evidence type="ECO:0000313" key="5">
    <source>
        <dbReference type="EMBL" id="AHC14228.1"/>
    </source>
</evidence>
<dbReference type="PANTHER" id="PTHR43132:SF2">
    <property type="entry name" value="ARSENICAL RESISTANCE OPERON REPRESSOR ARSR-RELATED"/>
    <property type="match status" value="1"/>
</dbReference>
<dbReference type="Gene3D" id="1.10.10.10">
    <property type="entry name" value="Winged helix-like DNA-binding domain superfamily/Winged helix DNA-binding domain"/>
    <property type="match status" value="1"/>
</dbReference>
<dbReference type="InterPro" id="IPR011991">
    <property type="entry name" value="ArsR-like_HTH"/>
</dbReference>
<dbReference type="PANTHER" id="PTHR43132">
    <property type="entry name" value="ARSENICAL RESISTANCE OPERON REPRESSOR ARSR-RELATED"/>
    <property type="match status" value="1"/>
</dbReference>
<dbReference type="PROSITE" id="PS50987">
    <property type="entry name" value="HTH_ARSR_2"/>
    <property type="match status" value="1"/>
</dbReference>
<keyword evidence="3" id="KW-0804">Transcription</keyword>
<accession>V5WEI7</accession>
<feature type="domain" description="HTH arsR-type" evidence="4">
    <location>
        <begin position="23"/>
        <end position="118"/>
    </location>
</feature>
<evidence type="ECO:0000256" key="1">
    <source>
        <dbReference type="ARBA" id="ARBA00023015"/>
    </source>
</evidence>
<gene>
    <name evidence="5" type="ORF">L21SP2_0806</name>
</gene>
<dbReference type="SUPFAM" id="SSF46785">
    <property type="entry name" value="Winged helix' DNA-binding domain"/>
    <property type="match status" value="1"/>
</dbReference>
<dbReference type="InterPro" id="IPR051011">
    <property type="entry name" value="Metal_resp_trans_reg"/>
</dbReference>
<dbReference type="SMART" id="SM00418">
    <property type="entry name" value="HTH_ARSR"/>
    <property type="match status" value="1"/>
</dbReference>
<dbReference type="HOGENOM" id="CLU_097806_6_2_12"/>
<name>V5WEI7_9SPIO</name>
<dbReference type="STRING" id="1307761.L21SP2_0806"/>
<reference evidence="5 6" key="1">
    <citation type="journal article" date="2015" name="Stand. Genomic Sci.">
        <title>Complete genome sequence and description of Salinispira pacifica gen. nov., sp. nov., a novel spirochaete isolated form a hypersaline microbial mat.</title>
        <authorList>
            <person name="Ben Hania W."/>
            <person name="Joseph M."/>
            <person name="Schumann P."/>
            <person name="Bunk B."/>
            <person name="Fiebig A."/>
            <person name="Sproer C."/>
            <person name="Klenk H.P."/>
            <person name="Fardeau M.L."/>
            <person name="Spring S."/>
        </authorList>
    </citation>
    <scope>NUCLEOTIDE SEQUENCE [LARGE SCALE GENOMIC DNA]</scope>
    <source>
        <strain evidence="5 6">L21-RPul-D2</strain>
    </source>
</reference>
<dbReference type="InterPro" id="IPR036388">
    <property type="entry name" value="WH-like_DNA-bd_sf"/>
</dbReference>
<evidence type="ECO:0000259" key="4">
    <source>
        <dbReference type="PROSITE" id="PS50987"/>
    </source>
</evidence>
<dbReference type="CDD" id="cd00090">
    <property type="entry name" value="HTH_ARSR"/>
    <property type="match status" value="1"/>
</dbReference>
<dbReference type="Proteomes" id="UP000018680">
    <property type="component" value="Chromosome"/>
</dbReference>
<dbReference type="KEGG" id="slr:L21SP2_0806"/>